<feature type="compositionally biased region" description="Polar residues" evidence="1">
    <location>
        <begin position="198"/>
        <end position="211"/>
    </location>
</feature>
<keyword evidence="4" id="KW-1185">Reference proteome</keyword>
<protein>
    <recommendedName>
        <fullName evidence="2">Oxidoreductase-like domain-containing protein</fullName>
    </recommendedName>
</protein>
<dbReference type="PANTHER" id="PTHR21193:SF3">
    <property type="entry name" value="OXIDOREDUCTASE-LIKE DOMAIN-CONTAINING PROTEIN 1"/>
    <property type="match status" value="1"/>
</dbReference>
<feature type="domain" description="Oxidoreductase-like" evidence="2">
    <location>
        <begin position="151"/>
        <end position="195"/>
    </location>
</feature>
<evidence type="ECO:0000313" key="4">
    <source>
        <dbReference type="Proteomes" id="UP000054383"/>
    </source>
</evidence>
<sequence length="272" mass="30895">MQRCIRAQRGCAPLRQLCTHCRSQYLFSFKPTLRPHPKTAVLNRPRRCFSHNTLRRDEAETGSHSRGSTASQAHPLSGYYYDLLYNNPYPRRPAARTVERPKDEEQQQQEQQGPSKEEKMSIVFGTRLAGPGYQSTRYNPETMPPESTWKTINGVPIPPRPSEPDNCCMSGCVHCVWDDYRDDLESWASRIQQARTKISNAASNIPQSDMRQSPRKEVASASMSMDDDGGGSESNWELPSQDGEELFAGIPVGIKEFMRTEKKLREKKQQAA</sequence>
<organism evidence="3 4">
    <name type="scientific">Talaromyces islandicus</name>
    <name type="common">Penicillium islandicum</name>
    <dbReference type="NCBI Taxonomy" id="28573"/>
    <lineage>
        <taxon>Eukaryota</taxon>
        <taxon>Fungi</taxon>
        <taxon>Dikarya</taxon>
        <taxon>Ascomycota</taxon>
        <taxon>Pezizomycotina</taxon>
        <taxon>Eurotiomycetes</taxon>
        <taxon>Eurotiomycetidae</taxon>
        <taxon>Eurotiales</taxon>
        <taxon>Trichocomaceae</taxon>
        <taxon>Talaromyces</taxon>
        <taxon>Talaromyces sect. Islandici</taxon>
    </lineage>
</organism>
<feature type="compositionally biased region" description="Basic and acidic residues" evidence="1">
    <location>
        <begin position="54"/>
        <end position="63"/>
    </location>
</feature>
<feature type="region of interest" description="Disordered" evidence="1">
    <location>
        <begin position="37"/>
        <end position="73"/>
    </location>
</feature>
<dbReference type="OrthoDB" id="10064411at2759"/>
<dbReference type="STRING" id="28573.A0A0U1MCM4"/>
<feature type="region of interest" description="Disordered" evidence="1">
    <location>
        <begin position="129"/>
        <end position="148"/>
    </location>
</feature>
<dbReference type="GO" id="GO:0005739">
    <property type="term" value="C:mitochondrion"/>
    <property type="evidence" value="ECO:0007669"/>
    <property type="project" value="TreeGrafter"/>
</dbReference>
<dbReference type="OMA" id="VNCVWDM"/>
<proteinExistence type="predicted"/>
<feature type="region of interest" description="Disordered" evidence="1">
    <location>
        <begin position="91"/>
        <end position="121"/>
    </location>
</feature>
<evidence type="ECO:0000313" key="3">
    <source>
        <dbReference type="EMBL" id="CRG92760.1"/>
    </source>
</evidence>
<accession>A0A0U1MCM4</accession>
<evidence type="ECO:0000256" key="1">
    <source>
        <dbReference type="SAM" id="MobiDB-lite"/>
    </source>
</evidence>
<dbReference type="InterPro" id="IPR039251">
    <property type="entry name" value="OXLD1"/>
</dbReference>
<dbReference type="Pfam" id="PF09791">
    <property type="entry name" value="Oxidored-like"/>
    <property type="match status" value="1"/>
</dbReference>
<gene>
    <name evidence="3" type="ORF">PISL3812_09827</name>
</gene>
<dbReference type="PANTHER" id="PTHR21193">
    <property type="entry name" value="OXIDOREDUCTASE-LIKE DOMAIN-CONTAINING PROTEIN 1"/>
    <property type="match status" value="1"/>
</dbReference>
<dbReference type="EMBL" id="CVMT01000016">
    <property type="protein sequence ID" value="CRG92760.1"/>
    <property type="molecule type" value="Genomic_DNA"/>
</dbReference>
<dbReference type="AlphaFoldDB" id="A0A0U1MCM4"/>
<dbReference type="Proteomes" id="UP000054383">
    <property type="component" value="Unassembled WGS sequence"/>
</dbReference>
<feature type="region of interest" description="Disordered" evidence="1">
    <location>
        <begin position="198"/>
        <end position="241"/>
    </location>
</feature>
<feature type="compositionally biased region" description="Polar residues" evidence="1">
    <location>
        <begin position="64"/>
        <end position="73"/>
    </location>
</feature>
<dbReference type="InterPro" id="IPR019180">
    <property type="entry name" value="Oxidoreductase-like_N"/>
</dbReference>
<reference evidence="3 4" key="1">
    <citation type="submission" date="2015-04" db="EMBL/GenBank/DDBJ databases">
        <authorList>
            <person name="Syromyatnikov M.Y."/>
            <person name="Popov V.N."/>
        </authorList>
    </citation>
    <scope>NUCLEOTIDE SEQUENCE [LARGE SCALE GENOMIC DNA]</scope>
    <source>
        <strain evidence="3">WF-38-12</strain>
    </source>
</reference>
<evidence type="ECO:0000259" key="2">
    <source>
        <dbReference type="Pfam" id="PF09791"/>
    </source>
</evidence>
<name>A0A0U1MCM4_TALIS</name>